<dbReference type="EMBL" id="JANCMW010000167">
    <property type="protein sequence ID" value="MDF0752878.1"/>
    <property type="molecule type" value="Genomic_DNA"/>
</dbReference>
<feature type="modified residue" description="4-aspartylphosphate" evidence="1">
    <location>
        <position position="49"/>
    </location>
</feature>
<keyword evidence="4" id="KW-1185">Reference proteome</keyword>
<dbReference type="Proteomes" id="UP001143391">
    <property type="component" value="Unassembled WGS sequence"/>
</dbReference>
<organism evidence="3 4">
    <name type="scientific">Marinobacter iranensis</name>
    <dbReference type="NCBI Taxonomy" id="2962607"/>
    <lineage>
        <taxon>Bacteria</taxon>
        <taxon>Pseudomonadati</taxon>
        <taxon>Pseudomonadota</taxon>
        <taxon>Gammaproteobacteria</taxon>
        <taxon>Pseudomonadales</taxon>
        <taxon>Marinobacteraceae</taxon>
        <taxon>Marinobacter</taxon>
    </lineage>
</organism>
<name>A0ABT5YGU7_9GAMM</name>
<dbReference type="Pfam" id="PF00072">
    <property type="entry name" value="Response_reg"/>
    <property type="match status" value="1"/>
</dbReference>
<evidence type="ECO:0000259" key="2">
    <source>
        <dbReference type="PROSITE" id="PS50110"/>
    </source>
</evidence>
<dbReference type="InterPro" id="IPR001789">
    <property type="entry name" value="Sig_transdc_resp-reg_receiver"/>
</dbReference>
<accession>A0ABT5YGU7</accession>
<feature type="domain" description="Response regulatory" evidence="2">
    <location>
        <begin position="1"/>
        <end position="60"/>
    </location>
</feature>
<keyword evidence="1" id="KW-0597">Phosphoprotein</keyword>
<gene>
    <name evidence="3" type="ORF">NLU14_21880</name>
</gene>
<sequence length="60" mass="6773">MDDEHLVRKGLRLLFPWDKYGVEIAGEAASGEKAMQFLREHPVQLLMTDITMPGMSGLEL</sequence>
<proteinExistence type="predicted"/>
<dbReference type="PROSITE" id="PS50110">
    <property type="entry name" value="RESPONSE_REGULATORY"/>
    <property type="match status" value="1"/>
</dbReference>
<protein>
    <submittedName>
        <fullName evidence="3">Response regulator</fullName>
    </submittedName>
</protein>
<evidence type="ECO:0000313" key="3">
    <source>
        <dbReference type="EMBL" id="MDF0752878.1"/>
    </source>
</evidence>
<dbReference type="InterPro" id="IPR011006">
    <property type="entry name" value="CheY-like_superfamily"/>
</dbReference>
<dbReference type="RefSeq" id="WP_275710582.1">
    <property type="nucleotide sequence ID" value="NZ_JANCMW010000167.1"/>
</dbReference>
<comment type="caution">
    <text evidence="3">The sequence shown here is derived from an EMBL/GenBank/DDBJ whole genome shotgun (WGS) entry which is preliminary data.</text>
</comment>
<dbReference type="Gene3D" id="3.40.50.2300">
    <property type="match status" value="1"/>
</dbReference>
<evidence type="ECO:0000256" key="1">
    <source>
        <dbReference type="PROSITE-ProRule" id="PRU00169"/>
    </source>
</evidence>
<reference evidence="3" key="1">
    <citation type="submission" date="2022-07" db="EMBL/GenBank/DDBJ databases">
        <title>Marinobacter iranensis a new bacterium isolate from a hipersaline lake in Iran.</title>
        <authorList>
            <person name="Mohammad A.M.A."/>
            <person name="Cristina S.-P."/>
            <person name="Antonio V."/>
        </authorList>
    </citation>
    <scope>NUCLEOTIDE SEQUENCE</scope>
    <source>
        <strain evidence="3">71-i</strain>
    </source>
</reference>
<dbReference type="SUPFAM" id="SSF52172">
    <property type="entry name" value="CheY-like"/>
    <property type="match status" value="1"/>
</dbReference>
<feature type="non-terminal residue" evidence="3">
    <location>
        <position position="60"/>
    </location>
</feature>
<evidence type="ECO:0000313" key="4">
    <source>
        <dbReference type="Proteomes" id="UP001143391"/>
    </source>
</evidence>